<keyword evidence="4" id="KW-0378">Hydrolase</keyword>
<dbReference type="Gene3D" id="2.40.70.10">
    <property type="entry name" value="Acid Proteases"/>
    <property type="match status" value="1"/>
</dbReference>
<dbReference type="SMART" id="SM00298">
    <property type="entry name" value="CHROMO"/>
    <property type="match status" value="1"/>
</dbReference>
<evidence type="ECO:0000256" key="5">
    <source>
        <dbReference type="ARBA" id="ARBA00023268"/>
    </source>
</evidence>
<dbReference type="Pfam" id="PF00385">
    <property type="entry name" value="Chromo"/>
    <property type="match status" value="1"/>
</dbReference>
<evidence type="ECO:0000256" key="2">
    <source>
        <dbReference type="ARBA" id="ARBA00022695"/>
    </source>
</evidence>
<feature type="region of interest" description="Disordered" evidence="6">
    <location>
        <begin position="278"/>
        <end position="331"/>
    </location>
</feature>
<dbReference type="SUPFAM" id="SSF56672">
    <property type="entry name" value="DNA/RNA polymerases"/>
    <property type="match status" value="1"/>
</dbReference>
<evidence type="ECO:0000313" key="8">
    <source>
        <dbReference type="EMBL" id="KAG9459075.1"/>
    </source>
</evidence>
<dbReference type="Pfam" id="PF00078">
    <property type="entry name" value="RVT_1"/>
    <property type="match status" value="1"/>
</dbReference>
<name>A0AAV7FD06_ARIFI</name>
<feature type="domain" description="Chromo" evidence="7">
    <location>
        <begin position="1110"/>
        <end position="1174"/>
    </location>
</feature>
<dbReference type="InterPro" id="IPR041577">
    <property type="entry name" value="RT_RNaseH_2"/>
</dbReference>
<dbReference type="InterPro" id="IPR043502">
    <property type="entry name" value="DNA/RNA_pol_sf"/>
</dbReference>
<dbReference type="Gene3D" id="2.40.50.40">
    <property type="match status" value="1"/>
</dbReference>
<dbReference type="Gene3D" id="3.10.10.10">
    <property type="entry name" value="HIV Type 1 Reverse Transcriptase, subunit A, domain 1"/>
    <property type="match status" value="1"/>
</dbReference>
<dbReference type="InterPro" id="IPR023780">
    <property type="entry name" value="Chromo_domain"/>
</dbReference>
<dbReference type="CDD" id="cd09274">
    <property type="entry name" value="RNase_HI_RT_Ty3"/>
    <property type="match status" value="1"/>
</dbReference>
<accession>A0AAV7FD06</accession>
<keyword evidence="9" id="KW-1185">Reference proteome</keyword>
<keyword evidence="3" id="KW-0540">Nuclease</keyword>
<dbReference type="CDD" id="cd00303">
    <property type="entry name" value="retropepsin_like"/>
    <property type="match status" value="1"/>
</dbReference>
<evidence type="ECO:0000313" key="9">
    <source>
        <dbReference type="Proteomes" id="UP000825729"/>
    </source>
</evidence>
<keyword evidence="5" id="KW-0511">Multifunctional enzyme</keyword>
<dbReference type="Pfam" id="PF17919">
    <property type="entry name" value="RT_RNaseH_2"/>
    <property type="match status" value="1"/>
</dbReference>
<sequence>MASSKAETDLQTRQPKGKEKLTRAKQRLLSLEERLEKLESAQRESSRIASEVSTFNPDIVNELREDVRSTFGVLLANMDEQVEGMRNLQEDLEYKGDLEALKGDMEEVQVRFGMIERALHNGGANTFGQGTKIKVPEPKPFDGSQDPKRIDNFLWQVEKYFKTSRVTDKEQKVSIVSLFLVDDAKLWWRRREVDMKSGTASVETWEQFKKELKAQFYPEDVDYQARKELRALKQTGTIKEYLFSFLAGVRTWVENELRRREVKTLALAMSTAERLTEFEKKTDGNSKSSNSEKDAKKQEKKKFEKKSEKRDSNQNNKFDEKKKKGDKDGSAKAMVDMGATHNFMAEEEAKRLRLRWSKDGSTMKVVNSAAKAVCGVAKDVKVKVSKWEGTVNFTIVPMDDFNVILGIDFLSHCKAFVMSYLGMVGILDENGSCTLIEAKRQNVMGKTQVITALQLKRGLKHGEFTYLAALVAELEGSALVPKEMIPLLDQYKDVMPQQLPSHLLPRREIDHQIELEPGARPPAKTPYRMAPKELEELRNQLTELLDAGFIQPSKAPYGAPVSLFQMKKDGSMRHCIDYRELNKVTIKNKYPIPLIADLFDQLKDARVFSKLDLRSGYYQVRIAARDEAKTACVMRYRSYKFLVMPFGLTNAPATFCTLMQKQVFEVLRENSLYVKKEMCSFGLMEVSFLGHWIEGGKLWMDKEKIQAIADWIEPTKVADLRSFLGLVNYYRRFIKSFSAKAAPLTDLLKKKEKWCWSLKCQKAFDDLKRAATEEPVLQLADFNKPFQVLTDASDFAIGGMLEQDGHPIAYESRKLNETERRYTVQDYFLTQQKLSPKQARWQDFLAEFDMMLEYKPGRSNNVADALSRRADLAALHVIAPITRVSTNLDKVELVKPRELLDPLPIPKHPWDSASMDFISGLRHTVGLGSIMVVGGPLFPSMEFLPQLRRTAQPVRRSGESFHGQCSQAPGAGYHFYREHPFQLATGGQPTLPVNAIRTRSAQRAHPLLPAGQAMERAHGVGAHIHPQGNQVDEEVDDRKRQHLEFQVGDLVLVKMRPEQFRALRTKNKGLIKRYEGPFPIIRRIAISLRPRPFTHCTPPSPIFVSTTLPHKLEYVIAHREVRHRGRPPKVEYLIKWQDIPKPEATWHDAVELWQFEKEIVEYCEGNATRTSALLLQEHDTRRISAMQHTRDEPMEADTHPQDNAADARVHMKVCAHMGLT</sequence>
<dbReference type="InterPro" id="IPR000953">
    <property type="entry name" value="Chromo/chromo_shadow_dom"/>
</dbReference>
<dbReference type="Pfam" id="PF03732">
    <property type="entry name" value="Retrotrans_gag"/>
    <property type="match status" value="1"/>
</dbReference>
<evidence type="ECO:0000256" key="4">
    <source>
        <dbReference type="ARBA" id="ARBA00022759"/>
    </source>
</evidence>
<feature type="compositionally biased region" description="Basic and acidic residues" evidence="6">
    <location>
        <begin position="278"/>
        <end position="330"/>
    </location>
</feature>
<evidence type="ECO:0000256" key="3">
    <source>
        <dbReference type="ARBA" id="ARBA00022722"/>
    </source>
</evidence>
<reference evidence="8 9" key="1">
    <citation type="submission" date="2021-07" db="EMBL/GenBank/DDBJ databases">
        <title>The Aristolochia fimbriata genome: insights into angiosperm evolution, floral development and chemical biosynthesis.</title>
        <authorList>
            <person name="Jiao Y."/>
        </authorList>
    </citation>
    <scope>NUCLEOTIDE SEQUENCE [LARGE SCALE GENOMIC DNA]</scope>
    <source>
        <strain evidence="8">IBCAS-2021</strain>
        <tissue evidence="8">Leaf</tissue>
    </source>
</reference>
<feature type="compositionally biased region" description="Basic and acidic residues" evidence="6">
    <location>
        <begin position="1"/>
        <end position="22"/>
    </location>
</feature>
<keyword evidence="1" id="KW-0808">Transferase</keyword>
<comment type="caution">
    <text evidence="8">The sequence shown here is derived from an EMBL/GenBank/DDBJ whole genome shotgun (WGS) entry which is preliminary data.</text>
</comment>
<dbReference type="InterPro" id="IPR005162">
    <property type="entry name" value="Retrotrans_gag_dom"/>
</dbReference>
<dbReference type="GO" id="GO:0004519">
    <property type="term" value="F:endonuclease activity"/>
    <property type="evidence" value="ECO:0007669"/>
    <property type="project" value="UniProtKB-KW"/>
</dbReference>
<feature type="region of interest" description="Disordered" evidence="6">
    <location>
        <begin position="1"/>
        <end position="23"/>
    </location>
</feature>
<protein>
    <recommendedName>
        <fullName evidence="7">Chromo domain-containing protein</fullName>
    </recommendedName>
</protein>
<keyword evidence="2" id="KW-0548">Nucleotidyltransferase</keyword>
<dbReference type="Gene3D" id="3.30.70.270">
    <property type="match status" value="2"/>
</dbReference>
<dbReference type="CDD" id="cd01647">
    <property type="entry name" value="RT_LTR"/>
    <property type="match status" value="1"/>
</dbReference>
<gene>
    <name evidence="8" type="ORF">H6P81_003583</name>
</gene>
<dbReference type="Proteomes" id="UP000825729">
    <property type="component" value="Unassembled WGS sequence"/>
</dbReference>
<evidence type="ECO:0000256" key="6">
    <source>
        <dbReference type="SAM" id="MobiDB-lite"/>
    </source>
</evidence>
<dbReference type="InterPro" id="IPR000477">
    <property type="entry name" value="RT_dom"/>
</dbReference>
<dbReference type="PROSITE" id="PS50013">
    <property type="entry name" value="CHROMO_2"/>
    <property type="match status" value="1"/>
</dbReference>
<dbReference type="InterPro" id="IPR016197">
    <property type="entry name" value="Chromo-like_dom_sf"/>
</dbReference>
<dbReference type="PANTHER" id="PTHR37984">
    <property type="entry name" value="PROTEIN CBG26694"/>
    <property type="match status" value="1"/>
</dbReference>
<dbReference type="InterPro" id="IPR050951">
    <property type="entry name" value="Retrovirus_Pol_polyprotein"/>
</dbReference>
<evidence type="ECO:0000259" key="7">
    <source>
        <dbReference type="PROSITE" id="PS50013"/>
    </source>
</evidence>
<dbReference type="Pfam" id="PF13975">
    <property type="entry name" value="gag-asp_proteas"/>
    <property type="match status" value="1"/>
</dbReference>
<dbReference type="FunFam" id="3.30.70.270:FF:000020">
    <property type="entry name" value="Transposon Tf2-6 polyprotein-like Protein"/>
    <property type="match status" value="1"/>
</dbReference>
<keyword evidence="4" id="KW-0255">Endonuclease</keyword>
<dbReference type="InterPro" id="IPR021109">
    <property type="entry name" value="Peptidase_aspartic_dom_sf"/>
</dbReference>
<dbReference type="SUPFAM" id="SSF50630">
    <property type="entry name" value="Acid proteases"/>
    <property type="match status" value="1"/>
</dbReference>
<dbReference type="PANTHER" id="PTHR37984:SF5">
    <property type="entry name" value="PROTEIN NYNRIN-LIKE"/>
    <property type="match status" value="1"/>
</dbReference>
<evidence type="ECO:0000256" key="1">
    <source>
        <dbReference type="ARBA" id="ARBA00022679"/>
    </source>
</evidence>
<dbReference type="SUPFAM" id="SSF54160">
    <property type="entry name" value="Chromo domain-like"/>
    <property type="match status" value="1"/>
</dbReference>
<dbReference type="AlphaFoldDB" id="A0AAV7FD06"/>
<dbReference type="GO" id="GO:0016779">
    <property type="term" value="F:nucleotidyltransferase activity"/>
    <property type="evidence" value="ECO:0007669"/>
    <property type="project" value="UniProtKB-KW"/>
</dbReference>
<dbReference type="EMBL" id="JAINDJ010000002">
    <property type="protein sequence ID" value="KAG9459075.1"/>
    <property type="molecule type" value="Genomic_DNA"/>
</dbReference>
<proteinExistence type="predicted"/>
<organism evidence="8 9">
    <name type="scientific">Aristolochia fimbriata</name>
    <name type="common">White veined hardy Dutchman's pipe vine</name>
    <dbReference type="NCBI Taxonomy" id="158543"/>
    <lineage>
        <taxon>Eukaryota</taxon>
        <taxon>Viridiplantae</taxon>
        <taxon>Streptophyta</taxon>
        <taxon>Embryophyta</taxon>
        <taxon>Tracheophyta</taxon>
        <taxon>Spermatophyta</taxon>
        <taxon>Magnoliopsida</taxon>
        <taxon>Magnoliidae</taxon>
        <taxon>Piperales</taxon>
        <taxon>Aristolochiaceae</taxon>
        <taxon>Aristolochia</taxon>
    </lineage>
</organism>
<dbReference type="InterPro" id="IPR043128">
    <property type="entry name" value="Rev_trsase/Diguanyl_cyclase"/>
</dbReference>